<gene>
    <name evidence="1" type="ORF">KEC16_19260</name>
</gene>
<dbReference type="InterPro" id="IPR007434">
    <property type="entry name" value="FemAB-like"/>
</dbReference>
<dbReference type="Pfam" id="PF04339">
    <property type="entry name" value="FemAB_like"/>
    <property type="match status" value="1"/>
</dbReference>
<evidence type="ECO:0000313" key="2">
    <source>
        <dbReference type="Proteomes" id="UP000680714"/>
    </source>
</evidence>
<comment type="caution">
    <text evidence="1">The sequence shown here is derived from an EMBL/GenBank/DDBJ whole genome shotgun (WGS) entry which is preliminary data.</text>
</comment>
<protein>
    <submittedName>
        <fullName evidence="1">N-acetyltransferase</fullName>
    </submittedName>
</protein>
<dbReference type="EMBL" id="JAGTUF010000036">
    <property type="protein sequence ID" value="MBR9973870.1"/>
    <property type="molecule type" value="Genomic_DNA"/>
</dbReference>
<keyword evidence="2" id="KW-1185">Reference proteome</keyword>
<dbReference type="PANTHER" id="PTHR47017:SF1">
    <property type="entry name" value="ACYL-COA"/>
    <property type="match status" value="1"/>
</dbReference>
<dbReference type="InterPro" id="IPR016181">
    <property type="entry name" value="Acyl_CoA_acyltransferase"/>
</dbReference>
<evidence type="ECO:0000313" key="1">
    <source>
        <dbReference type="EMBL" id="MBR9973870.1"/>
    </source>
</evidence>
<dbReference type="PANTHER" id="PTHR47017">
    <property type="entry name" value="ACYL-COA"/>
    <property type="match status" value="1"/>
</dbReference>
<proteinExistence type="predicted"/>
<name>A0ABS5IHG9_9PROT</name>
<sequence length="385" mass="42748">MTDTVQAEIVGSVDDVAAADWNACAGAGNPFVRHGFLAALERSRSVAGETGWLPRHMVLRDADGEIVAVAPLYVKSHSYGEYVFDWGWAEAYARAGGRYYPKLQCAVPFTPVTGPRLLSRHDRPAHRLALAQGMVSLAERSKLSSVHITFPTEAEADLLETAGFIRRLGCQYHWDNPGYGDFDDFLGALASRKRKQVRKERETVAAQGLTITTLVGADVKARHWDAFHRFYEATVDRKWGQAYLSREFFDLLSVSEVADSVVLVWVEQDGHPLAAAFNMLGGDTLYGRTWGMAPAGDLPCLHFEACYYRALDFAISHKIKRVEAGAQGEHKVARGYMPSATHSAHWIADPSLRRAVDKFVTHERALLHEDMTEQTAAGPFRQSQK</sequence>
<dbReference type="Proteomes" id="UP000680714">
    <property type="component" value="Unassembled WGS sequence"/>
</dbReference>
<accession>A0ABS5IHG9</accession>
<dbReference type="Gene3D" id="3.40.630.30">
    <property type="match status" value="1"/>
</dbReference>
<dbReference type="SUPFAM" id="SSF55729">
    <property type="entry name" value="Acyl-CoA N-acyltransferases (Nat)"/>
    <property type="match status" value="1"/>
</dbReference>
<dbReference type="RefSeq" id="WP_211551992.1">
    <property type="nucleotide sequence ID" value="NZ_JAGTUF010000036.1"/>
</dbReference>
<reference evidence="1 2" key="1">
    <citation type="submission" date="2021-04" db="EMBL/GenBank/DDBJ databases">
        <title>Magnetospirillum sulfuroxidans sp. nov., a facultative chemolithoautotrophic sulfur-oxidizing alphaproteobacterium isolated from freshwater sediment and proposals for Paramagetospirillum gen. nov., and Magnetospirillaceae fam. nov.</title>
        <authorList>
            <person name="Koziaeva V."/>
            <person name="Geelhoed J.S."/>
            <person name="Sorokin D.Y."/>
            <person name="Grouzdev D.S."/>
        </authorList>
    </citation>
    <scope>NUCLEOTIDE SEQUENCE [LARGE SCALE GENOMIC DNA]</scope>
    <source>
        <strain evidence="1 2">J10</strain>
    </source>
</reference>
<organism evidence="1 2">
    <name type="scientific">Magnetospirillum sulfuroxidans</name>
    <dbReference type="NCBI Taxonomy" id="611300"/>
    <lineage>
        <taxon>Bacteria</taxon>
        <taxon>Pseudomonadati</taxon>
        <taxon>Pseudomonadota</taxon>
        <taxon>Alphaproteobacteria</taxon>
        <taxon>Rhodospirillales</taxon>
        <taxon>Rhodospirillaceae</taxon>
        <taxon>Magnetospirillum</taxon>
    </lineage>
</organism>